<proteinExistence type="predicted"/>
<dbReference type="Proteomes" id="UP000237447">
    <property type="component" value="Unassembled WGS sequence"/>
</dbReference>
<comment type="caution">
    <text evidence="1">The sequence shown here is derived from an EMBL/GenBank/DDBJ whole genome shotgun (WGS) entry which is preliminary data.</text>
</comment>
<reference evidence="1 2" key="1">
    <citation type="journal article" date="2018" name="Syst. Appl. Microbiol.">
        <title>Agrobacterium rosae sp. nov., isolated from galls on different agricultural crops.</title>
        <authorList>
            <person name="Kuzmanovic N."/>
            <person name="Pulawska J."/>
            <person name="Smalla K."/>
            <person name="Nesme X."/>
        </authorList>
    </citation>
    <scope>NUCLEOTIDE SEQUENCE [LARGE SCALE GENOMIC DNA]</scope>
    <source>
        <strain evidence="1 2">NCPPB 1650</strain>
    </source>
</reference>
<dbReference type="AlphaFoldDB" id="A0AAE5VRD0"/>
<organism evidence="1 2">
    <name type="scientific">Agrobacterium rosae</name>
    <dbReference type="NCBI Taxonomy" id="1972867"/>
    <lineage>
        <taxon>Bacteria</taxon>
        <taxon>Pseudomonadati</taxon>
        <taxon>Pseudomonadota</taxon>
        <taxon>Alphaproteobacteria</taxon>
        <taxon>Hyphomicrobiales</taxon>
        <taxon>Rhizobiaceae</taxon>
        <taxon>Rhizobium/Agrobacterium group</taxon>
        <taxon>Agrobacterium</taxon>
    </lineage>
</organism>
<accession>A0AAE5VRD0</accession>
<evidence type="ECO:0000313" key="2">
    <source>
        <dbReference type="Proteomes" id="UP000237447"/>
    </source>
</evidence>
<dbReference type="EMBL" id="NXEJ01000001">
    <property type="protein sequence ID" value="POO54318.1"/>
    <property type="molecule type" value="Genomic_DNA"/>
</dbReference>
<gene>
    <name evidence="1" type="ORF">CPJ18_02115</name>
</gene>
<sequence length="92" mass="10694">MVADWIILYSRCNRLRSEKSNRLLYRQLILGNQSARAYVQMIALQMVTLEQAAVLCSRMRLPKRHGKRLSQDVCVIHDDPLQGRVMGRNILL</sequence>
<protein>
    <submittedName>
        <fullName evidence="1">Uncharacterized protein</fullName>
    </submittedName>
</protein>
<name>A0AAE5VRD0_9HYPH</name>
<evidence type="ECO:0000313" key="1">
    <source>
        <dbReference type="EMBL" id="POO54318.1"/>
    </source>
</evidence>